<evidence type="ECO:0000259" key="7">
    <source>
        <dbReference type="PROSITE" id="PS51471"/>
    </source>
</evidence>
<dbReference type="InterPro" id="IPR006620">
    <property type="entry name" value="Pro_4_hyd_alph"/>
</dbReference>
<dbReference type="InterPro" id="IPR044862">
    <property type="entry name" value="Pro_4_hyd_alph_FE2OG_OXY"/>
</dbReference>
<protein>
    <submittedName>
        <fullName evidence="8">2OG-Fe(II) oxygenase</fullName>
    </submittedName>
</protein>
<feature type="domain" description="Fe2OG dioxygenase" evidence="7">
    <location>
        <begin position="182"/>
        <end position="290"/>
    </location>
</feature>
<evidence type="ECO:0000313" key="9">
    <source>
        <dbReference type="Proteomes" id="UP000490980"/>
    </source>
</evidence>
<keyword evidence="5" id="KW-0560">Oxidoreductase</keyword>
<dbReference type="SMART" id="SM00702">
    <property type="entry name" value="P4Hc"/>
    <property type="match status" value="1"/>
</dbReference>
<evidence type="ECO:0000256" key="4">
    <source>
        <dbReference type="ARBA" id="ARBA00022964"/>
    </source>
</evidence>
<keyword evidence="6" id="KW-0408">Iron</keyword>
<sequence length="296" mass="32751">MKVILDSVGPCPTAIDAHVVDETLARRRFVSLLRSHGHDAKAIRGELMSIGWHEKAAENAIAEIFDSKSISPQLHGRRVGPDLTRLPSRLDLGDRGASVQVRVHHPDLCLVGDFLSADECERLIADATPLLRRSLIIRADGVVDENGEEAYSRTSDQANFLPGASELVDAIQQRVSRFTGWPATHMENTQVVRYRPGADFGPHHDFFDPEAHRGLIDREGQRIATLILYLNTPPDGGVTTFTDIELEIYPQRGSAVYFAYPQQSPASLTMHSGAPLGSGEKWIATYFLRDRAISQH</sequence>
<dbReference type="RefSeq" id="WP_166946596.1">
    <property type="nucleotide sequence ID" value="NZ_JAARLZ010000002.1"/>
</dbReference>
<dbReference type="AlphaFoldDB" id="A0A7X5U7U8"/>
<evidence type="ECO:0000256" key="5">
    <source>
        <dbReference type="ARBA" id="ARBA00023002"/>
    </source>
</evidence>
<dbReference type="Proteomes" id="UP000490980">
    <property type="component" value="Unassembled WGS sequence"/>
</dbReference>
<dbReference type="SUPFAM" id="SSF51197">
    <property type="entry name" value="Clavaminate synthase-like"/>
    <property type="match status" value="1"/>
</dbReference>
<dbReference type="PANTHER" id="PTHR10869:SF246">
    <property type="entry name" value="TRANSMEMBRANE PROLYL 4-HYDROXYLASE"/>
    <property type="match status" value="1"/>
</dbReference>
<comment type="caution">
    <text evidence="8">The sequence shown here is derived from an EMBL/GenBank/DDBJ whole genome shotgun (WGS) entry which is preliminary data.</text>
</comment>
<evidence type="ECO:0000256" key="3">
    <source>
        <dbReference type="ARBA" id="ARBA00022896"/>
    </source>
</evidence>
<keyword evidence="4" id="KW-0223">Dioxygenase</keyword>
<keyword evidence="3" id="KW-0847">Vitamin C</keyword>
<dbReference type="PROSITE" id="PS51471">
    <property type="entry name" value="FE2OG_OXY"/>
    <property type="match status" value="1"/>
</dbReference>
<dbReference type="EMBL" id="JAARLZ010000002">
    <property type="protein sequence ID" value="NII05490.1"/>
    <property type="molecule type" value="Genomic_DNA"/>
</dbReference>
<dbReference type="Gene3D" id="2.60.120.620">
    <property type="entry name" value="q2cbj1_9rhob like domain"/>
    <property type="match status" value="1"/>
</dbReference>
<dbReference type="GO" id="GO:0031418">
    <property type="term" value="F:L-ascorbic acid binding"/>
    <property type="evidence" value="ECO:0007669"/>
    <property type="project" value="UniProtKB-KW"/>
</dbReference>
<accession>A0A7X5U7U8</accession>
<evidence type="ECO:0000256" key="2">
    <source>
        <dbReference type="ARBA" id="ARBA00022723"/>
    </source>
</evidence>
<gene>
    <name evidence="8" type="ORF">HBF25_03690</name>
</gene>
<dbReference type="InterPro" id="IPR005123">
    <property type="entry name" value="Oxoglu/Fe-dep_dioxygenase_dom"/>
</dbReference>
<proteinExistence type="predicted"/>
<evidence type="ECO:0000256" key="1">
    <source>
        <dbReference type="ARBA" id="ARBA00001961"/>
    </source>
</evidence>
<reference evidence="8 9" key="1">
    <citation type="submission" date="2020-03" db="EMBL/GenBank/DDBJ databases">
        <authorList>
            <person name="Lai Q."/>
        </authorList>
    </citation>
    <scope>NUCLEOTIDE SEQUENCE [LARGE SCALE GENOMIC DNA]</scope>
    <source>
        <strain evidence="8 9">CCUG 25036</strain>
    </source>
</reference>
<dbReference type="GO" id="GO:0004656">
    <property type="term" value="F:procollagen-proline 4-dioxygenase activity"/>
    <property type="evidence" value="ECO:0007669"/>
    <property type="project" value="TreeGrafter"/>
</dbReference>
<keyword evidence="2" id="KW-0479">Metal-binding</keyword>
<organism evidence="8 9">
    <name type="scientific">Luteibacter anthropi</name>
    <dbReference type="NCBI Taxonomy" id="564369"/>
    <lineage>
        <taxon>Bacteria</taxon>
        <taxon>Pseudomonadati</taxon>
        <taxon>Pseudomonadota</taxon>
        <taxon>Gammaproteobacteria</taxon>
        <taxon>Lysobacterales</taxon>
        <taxon>Rhodanobacteraceae</taxon>
        <taxon>Luteibacter</taxon>
    </lineage>
</organism>
<evidence type="ECO:0000313" key="8">
    <source>
        <dbReference type="EMBL" id="NII05490.1"/>
    </source>
</evidence>
<evidence type="ECO:0000256" key="6">
    <source>
        <dbReference type="ARBA" id="ARBA00023004"/>
    </source>
</evidence>
<keyword evidence="9" id="KW-1185">Reference proteome</keyword>
<dbReference type="Pfam" id="PF13640">
    <property type="entry name" value="2OG-FeII_Oxy_3"/>
    <property type="match status" value="1"/>
</dbReference>
<dbReference type="GO" id="GO:0005506">
    <property type="term" value="F:iron ion binding"/>
    <property type="evidence" value="ECO:0007669"/>
    <property type="project" value="InterPro"/>
</dbReference>
<comment type="cofactor">
    <cofactor evidence="1">
        <name>L-ascorbate</name>
        <dbReference type="ChEBI" id="CHEBI:38290"/>
    </cofactor>
</comment>
<name>A0A7X5U7U8_9GAMM</name>
<dbReference type="PANTHER" id="PTHR10869">
    <property type="entry name" value="PROLYL 4-HYDROXYLASE ALPHA SUBUNIT"/>
    <property type="match status" value="1"/>
</dbReference>
<dbReference type="InterPro" id="IPR045054">
    <property type="entry name" value="P4HA-like"/>
</dbReference>